<reference evidence="5 6" key="1">
    <citation type="journal article" date="2015" name="Genome Announc.">
        <title>Expanding the biotechnology potential of lactobacilli through comparative genomics of 213 strains and associated genera.</title>
        <authorList>
            <person name="Sun Z."/>
            <person name="Harris H.M."/>
            <person name="McCann A."/>
            <person name="Guo C."/>
            <person name="Argimon S."/>
            <person name="Zhang W."/>
            <person name="Yang X."/>
            <person name="Jeffery I.B."/>
            <person name="Cooney J.C."/>
            <person name="Kagawa T.F."/>
            <person name="Liu W."/>
            <person name="Song Y."/>
            <person name="Salvetti E."/>
            <person name="Wrobel A."/>
            <person name="Rasinkangas P."/>
            <person name="Parkhill J."/>
            <person name="Rea M.C."/>
            <person name="O'Sullivan O."/>
            <person name="Ritari J."/>
            <person name="Douillard F.P."/>
            <person name="Paul Ross R."/>
            <person name="Yang R."/>
            <person name="Briner A.E."/>
            <person name="Felis G.E."/>
            <person name="de Vos W.M."/>
            <person name="Barrangou R."/>
            <person name="Klaenhammer T.R."/>
            <person name="Caufield P.W."/>
            <person name="Cui Y."/>
            <person name="Zhang H."/>
            <person name="O'Toole P.W."/>
        </authorList>
    </citation>
    <scope>NUCLEOTIDE SEQUENCE [LARGE SCALE GENOMIC DNA]</scope>
    <source>
        <strain evidence="5 6">DSM 13343</strain>
    </source>
</reference>
<dbReference type="CDD" id="cd06347">
    <property type="entry name" value="PBP1_ABC_LivK_ligand_binding-like"/>
    <property type="match status" value="1"/>
</dbReference>
<dbReference type="InterPro" id="IPR028082">
    <property type="entry name" value="Peripla_BP_I"/>
</dbReference>
<evidence type="ECO:0000256" key="1">
    <source>
        <dbReference type="ARBA" id="ARBA00010062"/>
    </source>
</evidence>
<evidence type="ECO:0000313" key="6">
    <source>
        <dbReference type="Proteomes" id="UP000051790"/>
    </source>
</evidence>
<proteinExistence type="inferred from homology"/>
<dbReference type="Pfam" id="PF13458">
    <property type="entry name" value="Peripla_BP_6"/>
    <property type="match status" value="1"/>
</dbReference>
<dbReference type="RefSeq" id="WP_054716631.1">
    <property type="nucleotide sequence ID" value="NZ_AZEU01000222.1"/>
</dbReference>
<dbReference type="PANTHER" id="PTHR30483:SF6">
    <property type="entry name" value="PERIPLASMIC BINDING PROTEIN OF ABC TRANSPORTER FOR NATURAL AMINO ACIDS"/>
    <property type="match status" value="1"/>
</dbReference>
<dbReference type="Proteomes" id="UP000051790">
    <property type="component" value="Unassembled WGS sequence"/>
</dbReference>
<feature type="chain" id="PRO_5006409434" evidence="3">
    <location>
        <begin position="30"/>
        <end position="397"/>
    </location>
</feature>
<dbReference type="SUPFAM" id="SSF53822">
    <property type="entry name" value="Periplasmic binding protein-like I"/>
    <property type="match status" value="1"/>
</dbReference>
<dbReference type="OrthoDB" id="9783240at2"/>
<name>A0A0R1QK42_9LACO</name>
<keyword evidence="2 3" id="KW-0732">Signal</keyword>
<protein>
    <submittedName>
        <fullName evidence="5">Branched-chain amino acid ABC transporter, substrate binding protein</fullName>
    </submittedName>
</protein>
<gene>
    <name evidence="5" type="ORF">FD01_GL001855</name>
</gene>
<dbReference type="EMBL" id="AZEU01000222">
    <property type="protein sequence ID" value="KRL42586.1"/>
    <property type="molecule type" value="Genomic_DNA"/>
</dbReference>
<evidence type="ECO:0000256" key="3">
    <source>
        <dbReference type="SAM" id="SignalP"/>
    </source>
</evidence>
<dbReference type="PROSITE" id="PS51257">
    <property type="entry name" value="PROKAR_LIPOPROTEIN"/>
    <property type="match status" value="1"/>
</dbReference>
<dbReference type="Gene3D" id="3.40.50.2300">
    <property type="match status" value="2"/>
</dbReference>
<evidence type="ECO:0000256" key="2">
    <source>
        <dbReference type="ARBA" id="ARBA00022729"/>
    </source>
</evidence>
<keyword evidence="6" id="KW-1185">Reference proteome</keyword>
<comment type="similarity">
    <text evidence="1">Belongs to the leucine-binding protein family.</text>
</comment>
<dbReference type="PANTHER" id="PTHR30483">
    <property type="entry name" value="LEUCINE-SPECIFIC-BINDING PROTEIN"/>
    <property type="match status" value="1"/>
</dbReference>
<evidence type="ECO:0000259" key="4">
    <source>
        <dbReference type="Pfam" id="PF13458"/>
    </source>
</evidence>
<accession>A0A0R1QK42</accession>
<feature type="domain" description="Leucine-binding protein" evidence="4">
    <location>
        <begin position="40"/>
        <end position="379"/>
    </location>
</feature>
<dbReference type="PATRIC" id="fig|1423769.4.peg.1989"/>
<feature type="signal peptide" evidence="3">
    <location>
        <begin position="1"/>
        <end position="29"/>
    </location>
</feature>
<sequence length="397" mass="41519">MQKSMIKRFAEVGAVLASVALMAGCTAKAQSKGNTATGSTIKVGVNIELSGVGGGYGEQVNNGIDLAVSRINKAGGFKVNGKTYKFKTITKDNKTATSTAASVAADLADNSKVSALIGPATTGAATAALSNATKAQVAQISPSATAPAYTEQKSGKVQPYAFRTAFTDDFQGTQAAKFVENNLKAKKVAILADNSNDYGKGLAAAFKKEYKGDVVSTQYFQAGDKDFNAVLTTLKNKGFDALYIPGYYTEIGLIIKQARQMGINTPIVGGDGMMDPSLTKIAGAKNVTNVYYTTPFSTLSAKSDKTVADFMSAYKAKHHTTASAFNALGYDSVYLLKQAIQDAKSTNSVDIAKALGKVKNLKGVTGTMTIDAKHNPEKTISVEKLVNGKAVSATVIK</sequence>
<dbReference type="AlphaFoldDB" id="A0A0R1QK42"/>
<organism evidence="5 6">
    <name type="scientific">Lacticaseibacillus manihotivorans DSM 13343 = JCM 12514</name>
    <dbReference type="NCBI Taxonomy" id="1423769"/>
    <lineage>
        <taxon>Bacteria</taxon>
        <taxon>Bacillati</taxon>
        <taxon>Bacillota</taxon>
        <taxon>Bacilli</taxon>
        <taxon>Lactobacillales</taxon>
        <taxon>Lactobacillaceae</taxon>
        <taxon>Lacticaseibacillus</taxon>
    </lineage>
</organism>
<dbReference type="InterPro" id="IPR028081">
    <property type="entry name" value="Leu-bd"/>
</dbReference>
<evidence type="ECO:0000313" key="5">
    <source>
        <dbReference type="EMBL" id="KRL42586.1"/>
    </source>
</evidence>
<dbReference type="InterPro" id="IPR051010">
    <property type="entry name" value="BCAA_transport"/>
</dbReference>
<comment type="caution">
    <text evidence="5">The sequence shown here is derived from an EMBL/GenBank/DDBJ whole genome shotgun (WGS) entry which is preliminary data.</text>
</comment>